<comment type="caution">
    <text evidence="1">The sequence shown here is derived from an EMBL/GenBank/DDBJ whole genome shotgun (WGS) entry which is preliminary data.</text>
</comment>
<accession>A0A5J4VH03</accession>
<proteinExistence type="predicted"/>
<dbReference type="Proteomes" id="UP000324800">
    <property type="component" value="Unassembled WGS sequence"/>
</dbReference>
<reference evidence="1 2" key="1">
    <citation type="submission" date="2019-03" db="EMBL/GenBank/DDBJ databases">
        <title>Single cell metagenomics reveals metabolic interactions within the superorganism composed of flagellate Streblomastix strix and complex community of Bacteroidetes bacteria on its surface.</title>
        <authorList>
            <person name="Treitli S.C."/>
            <person name="Kolisko M."/>
            <person name="Husnik F."/>
            <person name="Keeling P."/>
            <person name="Hampl V."/>
        </authorList>
    </citation>
    <scope>NUCLEOTIDE SEQUENCE [LARGE SCALE GENOMIC DNA]</scope>
    <source>
        <strain evidence="1">ST1C</strain>
    </source>
</reference>
<dbReference type="OrthoDB" id="1029639at2759"/>
<evidence type="ECO:0000313" key="2">
    <source>
        <dbReference type="Proteomes" id="UP000324800"/>
    </source>
</evidence>
<protein>
    <submittedName>
        <fullName evidence="1">Uncharacterized protein</fullName>
    </submittedName>
</protein>
<sequence length="33" mass="3868">DQLTEDDILQLLNQEADQGLGKVLFEMEYKPHH</sequence>
<dbReference type="EMBL" id="SNRW01007087">
    <property type="protein sequence ID" value="KAA6381867.1"/>
    <property type="molecule type" value="Genomic_DNA"/>
</dbReference>
<gene>
    <name evidence="1" type="ORF">EZS28_022604</name>
</gene>
<name>A0A5J4VH03_9EUKA</name>
<organism evidence="1 2">
    <name type="scientific">Streblomastix strix</name>
    <dbReference type="NCBI Taxonomy" id="222440"/>
    <lineage>
        <taxon>Eukaryota</taxon>
        <taxon>Metamonada</taxon>
        <taxon>Preaxostyla</taxon>
        <taxon>Oxymonadida</taxon>
        <taxon>Streblomastigidae</taxon>
        <taxon>Streblomastix</taxon>
    </lineage>
</organism>
<feature type="non-terminal residue" evidence="1">
    <location>
        <position position="1"/>
    </location>
</feature>
<dbReference type="AlphaFoldDB" id="A0A5J4VH03"/>
<evidence type="ECO:0000313" key="1">
    <source>
        <dbReference type="EMBL" id="KAA6381867.1"/>
    </source>
</evidence>